<proteinExistence type="predicted"/>
<dbReference type="EMBL" id="CP073078">
    <property type="protein sequence ID" value="QUD88036.1"/>
    <property type="molecule type" value="Genomic_DNA"/>
</dbReference>
<evidence type="ECO:0000313" key="2">
    <source>
        <dbReference type="Proteomes" id="UP000676409"/>
    </source>
</evidence>
<dbReference type="KEGG" id="caul:KCG34_23895"/>
<dbReference type="RefSeq" id="WP_211938087.1">
    <property type="nucleotide sequence ID" value="NZ_CP073078.1"/>
</dbReference>
<protein>
    <submittedName>
        <fullName evidence="1">Uncharacterized protein</fullName>
    </submittedName>
</protein>
<sequence>MPKTRRRPRALAATVRVNDQVLTGGQVILLRSAEQDAQSPAFAARARAAAKFHALEAELERRRGELEVIHGLDESLALARARGEQVEFARAADSIARVRVRSRDGLESLASTGAITDVQFRAGMLYRDLYEANDPERDLRSQMSSKAFVEGGSVSVGVGRPEAWAERRLRLSRQVAAVEAKVRVADRNDRAVTALREVAGHARCVSHATAGGGAQARYRRALVLALDVVAEHFGVR</sequence>
<name>A0A975IW57_9CAUL</name>
<dbReference type="Proteomes" id="UP000676409">
    <property type="component" value="Chromosome"/>
</dbReference>
<reference evidence="1" key="1">
    <citation type="submission" date="2021-04" db="EMBL/GenBank/DDBJ databases">
        <title>The complete genome sequence of Caulobacter sp. S6.</title>
        <authorList>
            <person name="Tang Y."/>
            <person name="Ouyang W."/>
            <person name="Liu Q."/>
            <person name="Huang B."/>
            <person name="Guo Z."/>
            <person name="Lei P."/>
        </authorList>
    </citation>
    <scope>NUCLEOTIDE SEQUENCE</scope>
    <source>
        <strain evidence="1">S6</strain>
    </source>
</reference>
<organism evidence="1 2">
    <name type="scientific">Phenylobacterium montanum</name>
    <dbReference type="NCBI Taxonomy" id="2823693"/>
    <lineage>
        <taxon>Bacteria</taxon>
        <taxon>Pseudomonadati</taxon>
        <taxon>Pseudomonadota</taxon>
        <taxon>Alphaproteobacteria</taxon>
        <taxon>Caulobacterales</taxon>
        <taxon>Caulobacteraceae</taxon>
        <taxon>Phenylobacterium</taxon>
    </lineage>
</organism>
<accession>A0A975IW57</accession>
<dbReference type="AlphaFoldDB" id="A0A975IW57"/>
<gene>
    <name evidence="1" type="ORF">KCG34_23895</name>
</gene>
<keyword evidence="2" id="KW-1185">Reference proteome</keyword>
<evidence type="ECO:0000313" key="1">
    <source>
        <dbReference type="EMBL" id="QUD88036.1"/>
    </source>
</evidence>